<proteinExistence type="predicted"/>
<organism evidence="2 3">
    <name type="scientific">Periplaneta americana</name>
    <name type="common">American cockroach</name>
    <name type="synonym">Blatta americana</name>
    <dbReference type="NCBI Taxonomy" id="6978"/>
    <lineage>
        <taxon>Eukaryota</taxon>
        <taxon>Metazoa</taxon>
        <taxon>Ecdysozoa</taxon>
        <taxon>Arthropoda</taxon>
        <taxon>Hexapoda</taxon>
        <taxon>Insecta</taxon>
        <taxon>Pterygota</taxon>
        <taxon>Neoptera</taxon>
        <taxon>Polyneoptera</taxon>
        <taxon>Dictyoptera</taxon>
        <taxon>Blattodea</taxon>
        <taxon>Blattoidea</taxon>
        <taxon>Blattidae</taxon>
        <taxon>Blattinae</taxon>
        <taxon>Periplaneta</taxon>
    </lineage>
</organism>
<protein>
    <submittedName>
        <fullName evidence="2">Uncharacterized protein</fullName>
    </submittedName>
</protein>
<evidence type="ECO:0000313" key="3">
    <source>
        <dbReference type="Proteomes" id="UP001148838"/>
    </source>
</evidence>
<accession>A0ABQ8RZ78</accession>
<reference evidence="2 3" key="1">
    <citation type="journal article" date="2022" name="Allergy">
        <title>Genome assembly and annotation of Periplaneta americana reveal a comprehensive cockroach allergen profile.</title>
        <authorList>
            <person name="Wang L."/>
            <person name="Xiong Q."/>
            <person name="Saelim N."/>
            <person name="Wang L."/>
            <person name="Nong W."/>
            <person name="Wan A.T."/>
            <person name="Shi M."/>
            <person name="Liu X."/>
            <person name="Cao Q."/>
            <person name="Hui J.H.L."/>
            <person name="Sookrung N."/>
            <person name="Leung T.F."/>
            <person name="Tungtrongchitr A."/>
            <person name="Tsui S.K.W."/>
        </authorList>
    </citation>
    <scope>NUCLEOTIDE SEQUENCE [LARGE SCALE GENOMIC DNA]</scope>
    <source>
        <strain evidence="2">PWHHKU_190912</strain>
    </source>
</reference>
<sequence>MAGLCEGGNECACSLTAICKQLFVVILLDHWPPAPVFEVTDFTNPPPLLQPSRPVTRPPNNYRPIDGPRPGGPGIFTGPDGPRPVGPGVLTGPDGPRPGGSGIFTGPDNQRPGGSGILTGPVPSWEQRPGDKYAYKDYEHCNIEFNERIPNLTGEQSDGITVFRIPPMTSLMLHRCRTGAISLQRWWQSPSAAISESDWFLYRAGISRRMTSCTVVSWRCVLL</sequence>
<name>A0ABQ8RZ78_PERAM</name>
<dbReference type="Proteomes" id="UP001148838">
    <property type="component" value="Unassembled WGS sequence"/>
</dbReference>
<feature type="region of interest" description="Disordered" evidence="1">
    <location>
        <begin position="48"/>
        <end position="123"/>
    </location>
</feature>
<gene>
    <name evidence="2" type="ORF">ANN_26600</name>
</gene>
<evidence type="ECO:0000313" key="2">
    <source>
        <dbReference type="EMBL" id="KAJ4426801.1"/>
    </source>
</evidence>
<comment type="caution">
    <text evidence="2">The sequence shown here is derived from an EMBL/GenBank/DDBJ whole genome shotgun (WGS) entry which is preliminary data.</text>
</comment>
<dbReference type="EMBL" id="JAJSOF020000039">
    <property type="protein sequence ID" value="KAJ4426801.1"/>
    <property type="molecule type" value="Genomic_DNA"/>
</dbReference>
<keyword evidence="3" id="KW-1185">Reference proteome</keyword>
<evidence type="ECO:0000256" key="1">
    <source>
        <dbReference type="SAM" id="MobiDB-lite"/>
    </source>
</evidence>